<dbReference type="AlphaFoldDB" id="A0A445G3H6"/>
<sequence length="101" mass="11611">MSVYYFVLFAAPVSSTTGTLQSREKKAPNLHQRKTLITFDPFFSSYESIKCWLEVIKSNPDAYYTVELHIVEKEMRDRDRKQGSKLNNPNLVGVNGFAAYI</sequence>
<gene>
    <name evidence="1" type="ORF">D0Y65_045162</name>
</gene>
<organism evidence="1 2">
    <name type="scientific">Glycine soja</name>
    <name type="common">Wild soybean</name>
    <dbReference type="NCBI Taxonomy" id="3848"/>
    <lineage>
        <taxon>Eukaryota</taxon>
        <taxon>Viridiplantae</taxon>
        <taxon>Streptophyta</taxon>
        <taxon>Embryophyta</taxon>
        <taxon>Tracheophyta</taxon>
        <taxon>Spermatophyta</taxon>
        <taxon>Magnoliopsida</taxon>
        <taxon>eudicotyledons</taxon>
        <taxon>Gunneridae</taxon>
        <taxon>Pentapetalae</taxon>
        <taxon>rosids</taxon>
        <taxon>fabids</taxon>
        <taxon>Fabales</taxon>
        <taxon>Fabaceae</taxon>
        <taxon>Papilionoideae</taxon>
        <taxon>50 kb inversion clade</taxon>
        <taxon>NPAAA clade</taxon>
        <taxon>indigoferoid/millettioid clade</taxon>
        <taxon>Phaseoleae</taxon>
        <taxon>Glycine</taxon>
        <taxon>Glycine subgen. Soja</taxon>
    </lineage>
</organism>
<proteinExistence type="predicted"/>
<evidence type="ECO:0000313" key="1">
    <source>
        <dbReference type="EMBL" id="RZB55739.1"/>
    </source>
</evidence>
<comment type="caution">
    <text evidence="1">The sequence shown here is derived from an EMBL/GenBank/DDBJ whole genome shotgun (WGS) entry which is preliminary data.</text>
</comment>
<protein>
    <submittedName>
        <fullName evidence="1">Uncharacterized protein</fullName>
    </submittedName>
</protein>
<dbReference type="EMBL" id="QZWG01000017">
    <property type="protein sequence ID" value="RZB55739.1"/>
    <property type="molecule type" value="Genomic_DNA"/>
</dbReference>
<name>A0A445G3H6_GLYSO</name>
<keyword evidence="2" id="KW-1185">Reference proteome</keyword>
<dbReference type="EMBL" id="QZWG01000017">
    <property type="protein sequence ID" value="RZB55738.1"/>
    <property type="molecule type" value="Genomic_DNA"/>
</dbReference>
<dbReference type="Proteomes" id="UP000289340">
    <property type="component" value="Chromosome 17"/>
</dbReference>
<evidence type="ECO:0000313" key="2">
    <source>
        <dbReference type="Proteomes" id="UP000289340"/>
    </source>
</evidence>
<reference evidence="1 2" key="1">
    <citation type="submission" date="2018-09" db="EMBL/GenBank/DDBJ databases">
        <title>A high-quality reference genome of wild soybean provides a powerful tool to mine soybean genomes.</title>
        <authorList>
            <person name="Xie M."/>
            <person name="Chung C.Y.L."/>
            <person name="Li M.-W."/>
            <person name="Wong F.-L."/>
            <person name="Chan T.-F."/>
            <person name="Lam H.-M."/>
        </authorList>
    </citation>
    <scope>NUCLEOTIDE SEQUENCE [LARGE SCALE GENOMIC DNA]</scope>
    <source>
        <strain evidence="2">cv. W05</strain>
        <tissue evidence="1">Hypocotyl of etiolated seedlings</tissue>
    </source>
</reference>
<accession>A0A445G3H6</accession>